<sequence>MAKRNYGWTEEKIDKYYRDGRGAGELSNYKPWLTVHDVPSKGNSTRIKGWKTGRIHQFFSNIERNYFYILEWSDSVLDIREQFPLDRVDTIEIAKKKGLNHIEDRTTKVLIPMTTDFVVTIKRNGKIETLAVAIKPADQLEYKNVLNKLEVERAYWNNKNVSWEIITQKDIPKHKVKNIELLHPYRSLEQKADNKENLLLEELIDSKTNTRPIRLFNLLNSFDRSNALDSGSALNYFKYLLANKIISIDLSEKINPRNLNIQDISIDSQIMGSDYNYVSSK</sequence>
<dbReference type="InterPro" id="IPR014832">
    <property type="entry name" value="TnsA_C"/>
</dbReference>
<dbReference type="GO" id="GO:0003676">
    <property type="term" value="F:nucleic acid binding"/>
    <property type="evidence" value="ECO:0007669"/>
    <property type="project" value="InterPro"/>
</dbReference>
<accession>A0A1H8TJ21</accession>
<evidence type="ECO:0000259" key="2">
    <source>
        <dbReference type="Pfam" id="PF08722"/>
    </source>
</evidence>
<reference evidence="3 4" key="1">
    <citation type="submission" date="2016-10" db="EMBL/GenBank/DDBJ databases">
        <authorList>
            <person name="de Groot N.N."/>
        </authorList>
    </citation>
    <scope>NUCLEOTIDE SEQUENCE [LARGE SCALE GENOMIC DNA]</scope>
    <source>
        <strain evidence="3 4">CGMCC 1.10434</strain>
    </source>
</reference>
<dbReference type="Gene3D" id="3.40.1350.10">
    <property type="match status" value="1"/>
</dbReference>
<proteinExistence type="predicted"/>
<evidence type="ECO:0000313" key="3">
    <source>
        <dbReference type="EMBL" id="SEO90508.1"/>
    </source>
</evidence>
<protein>
    <submittedName>
        <fullName evidence="3">TnsA endonuclease C terminal</fullName>
    </submittedName>
</protein>
<gene>
    <name evidence="3" type="ORF">SAMN04488134_11655</name>
</gene>
<evidence type="ECO:0000313" key="4">
    <source>
        <dbReference type="Proteomes" id="UP000199300"/>
    </source>
</evidence>
<dbReference type="Pfam" id="PF08721">
    <property type="entry name" value="Tn7_Tnp_TnsA_C"/>
    <property type="match status" value="1"/>
</dbReference>
<keyword evidence="3" id="KW-0255">Endonuclease</keyword>
<dbReference type="OrthoDB" id="5291587at2"/>
<dbReference type="InterPro" id="IPR036388">
    <property type="entry name" value="WH-like_DNA-bd_sf"/>
</dbReference>
<dbReference type="RefSeq" id="WP_091500229.1">
    <property type="nucleotide sequence ID" value="NZ_FODJ01000016.1"/>
</dbReference>
<dbReference type="GO" id="GO:0004519">
    <property type="term" value="F:endonuclease activity"/>
    <property type="evidence" value="ECO:0007669"/>
    <property type="project" value="UniProtKB-KW"/>
</dbReference>
<feature type="domain" description="TnsA endonuclease N-terminal" evidence="2">
    <location>
        <begin position="73"/>
        <end position="168"/>
    </location>
</feature>
<keyword evidence="3" id="KW-0378">Hydrolase</keyword>
<dbReference type="InterPro" id="IPR011856">
    <property type="entry name" value="tRNA_endonuc-like_dom_sf"/>
</dbReference>
<dbReference type="AlphaFoldDB" id="A0A1H8TJ21"/>
<dbReference type="InterPro" id="IPR011335">
    <property type="entry name" value="Restrct_endonuc-II-like"/>
</dbReference>
<dbReference type="Pfam" id="PF08722">
    <property type="entry name" value="Tn7_TnsA-like_N"/>
    <property type="match status" value="1"/>
</dbReference>
<keyword evidence="3" id="KW-0540">Nuclease</keyword>
<dbReference type="CDD" id="cd22362">
    <property type="entry name" value="TnsA_endonuclease-like"/>
    <property type="match status" value="1"/>
</dbReference>
<keyword evidence="4" id="KW-1185">Reference proteome</keyword>
<dbReference type="SUPFAM" id="SSF52980">
    <property type="entry name" value="Restriction endonuclease-like"/>
    <property type="match status" value="1"/>
</dbReference>
<evidence type="ECO:0000259" key="1">
    <source>
        <dbReference type="Pfam" id="PF08721"/>
    </source>
</evidence>
<dbReference type="EMBL" id="FODJ01000016">
    <property type="protein sequence ID" value="SEO90508.1"/>
    <property type="molecule type" value="Genomic_DNA"/>
</dbReference>
<dbReference type="Proteomes" id="UP000199300">
    <property type="component" value="Unassembled WGS sequence"/>
</dbReference>
<name>A0A1H8TJ21_9BACI</name>
<organism evidence="3 4">
    <name type="scientific">Amphibacillus marinus</name>
    <dbReference type="NCBI Taxonomy" id="872970"/>
    <lineage>
        <taxon>Bacteria</taxon>
        <taxon>Bacillati</taxon>
        <taxon>Bacillota</taxon>
        <taxon>Bacilli</taxon>
        <taxon>Bacillales</taxon>
        <taxon>Bacillaceae</taxon>
        <taxon>Amphibacillus</taxon>
    </lineage>
</organism>
<dbReference type="Gene3D" id="1.10.10.10">
    <property type="entry name" value="Winged helix-like DNA-binding domain superfamily/Winged helix DNA-binding domain"/>
    <property type="match status" value="1"/>
</dbReference>
<feature type="domain" description="TnsA endonuclease C-terminal" evidence="1">
    <location>
        <begin position="170"/>
        <end position="250"/>
    </location>
</feature>
<dbReference type="STRING" id="872970.SAMN04488134_11655"/>
<dbReference type="InterPro" id="IPR014833">
    <property type="entry name" value="TnsA_N"/>
</dbReference>